<dbReference type="NCBIfam" id="NF008956">
    <property type="entry name" value="PRK12299.1"/>
    <property type="match status" value="1"/>
</dbReference>
<proteinExistence type="inferred from homology"/>
<feature type="binding site" evidence="9">
    <location>
        <begin position="191"/>
        <end position="195"/>
    </location>
    <ligand>
        <name>GTP</name>
        <dbReference type="ChEBI" id="CHEBI:37565"/>
    </ligand>
</feature>
<dbReference type="PANTHER" id="PTHR11702:SF31">
    <property type="entry name" value="MITOCHONDRIAL RIBOSOME-ASSOCIATED GTPASE 2"/>
    <property type="match status" value="1"/>
</dbReference>
<dbReference type="InterPro" id="IPR006169">
    <property type="entry name" value="GTP1_OBG_dom"/>
</dbReference>
<protein>
    <recommendedName>
        <fullName evidence="9">GTPase Obg</fullName>
        <ecNumber evidence="9">3.6.5.-</ecNumber>
    </recommendedName>
    <alternativeName>
        <fullName evidence="9">GTP-binding protein Obg</fullName>
    </alternativeName>
</protein>
<dbReference type="PROSITE" id="PS00905">
    <property type="entry name" value="GTP1_OBG"/>
    <property type="match status" value="1"/>
</dbReference>
<evidence type="ECO:0000313" key="14">
    <source>
        <dbReference type="EMBL" id="RXR26215.1"/>
    </source>
</evidence>
<evidence type="ECO:0000256" key="4">
    <source>
        <dbReference type="ARBA" id="ARBA00022723"/>
    </source>
</evidence>
<dbReference type="Proteomes" id="UP000290517">
    <property type="component" value="Unassembled WGS sequence"/>
</dbReference>
<feature type="compositionally biased region" description="Basic and acidic residues" evidence="10">
    <location>
        <begin position="459"/>
        <end position="507"/>
    </location>
</feature>
<dbReference type="NCBIfam" id="NF008954">
    <property type="entry name" value="PRK12296.1"/>
    <property type="match status" value="1"/>
</dbReference>
<evidence type="ECO:0000259" key="13">
    <source>
        <dbReference type="PROSITE" id="PS51883"/>
    </source>
</evidence>
<evidence type="ECO:0000256" key="3">
    <source>
        <dbReference type="ARBA" id="ARBA00022490"/>
    </source>
</evidence>
<keyword evidence="8 9" id="KW-0342">GTP-binding</keyword>
<dbReference type="InterPro" id="IPR036726">
    <property type="entry name" value="GTP1_OBG_dom_sf"/>
</dbReference>
<feature type="binding site" evidence="9">
    <location>
        <position position="173"/>
    </location>
    <ligand>
        <name>Mg(2+)</name>
        <dbReference type="ChEBI" id="CHEBI:18420"/>
    </ligand>
</feature>
<dbReference type="Gene3D" id="3.40.50.300">
    <property type="entry name" value="P-loop containing nucleotide triphosphate hydrolases"/>
    <property type="match status" value="1"/>
</dbReference>
<dbReference type="AlphaFoldDB" id="A0A4Q1L1Q7"/>
<dbReference type="GO" id="GO:0005525">
    <property type="term" value="F:GTP binding"/>
    <property type="evidence" value="ECO:0007669"/>
    <property type="project" value="UniProtKB-UniRule"/>
</dbReference>
<keyword evidence="4 9" id="KW-0479">Metal-binding</keyword>
<feature type="domain" description="OBG-type G" evidence="11">
    <location>
        <begin position="160"/>
        <end position="340"/>
    </location>
</feature>
<evidence type="ECO:0000256" key="2">
    <source>
        <dbReference type="ARBA" id="ARBA00007699"/>
    </source>
</evidence>
<dbReference type="RefSeq" id="WP_030151569.1">
    <property type="nucleotide sequence ID" value="NZ_JOFV01000008.1"/>
</dbReference>
<feature type="binding site" evidence="9">
    <location>
        <begin position="321"/>
        <end position="323"/>
    </location>
    <ligand>
        <name>GTP</name>
        <dbReference type="ChEBI" id="CHEBI:37565"/>
    </ligand>
</feature>
<dbReference type="InterPro" id="IPR006074">
    <property type="entry name" value="GTP1-OBG_CS"/>
</dbReference>
<sequence>MATFVDRVVLHASGGDGGNGCASIRREKFKPLAGPDGGNGGDGGTVRIVVDSQTTTLLEFHHSPHRHATSGTQGMGDHRAGANGGDLILRVPDGTVIKDTDGNVLADLVGEGAEYVAAAGGRGGLGNAALASQRRKAPGFALLGEPGEEADFVLEVKSIADVALVGFPSAGKSSLVAAISAARPKIADYPFTTLVPNLGVVQAGDSRYTVADVPGLIPGASQGKGLGLEFLRHIERTAVIVHVLDCATLEPDRDPISDLEALEAELDAYAGDLDIEGARLPLNERPRLVVLNKIDVPEARELAELVRPDLEARGLRVFEISTASHEGLRPLTFALAELVDQARREAPAPAPARTILRPKAVDDAGFTVTRKGGVETGFYFEVRGSKPERWVRQTDFSNDEAVGYLADRLARLGVEEKLFKAGAVAGDEVRIGSDKNAVVFDWEPTLITGAEHLGGPRGSDLRLEDTSRPTRTDKRREYTERMDAKAEARAELWTERESGHWTDPDQD</sequence>
<dbReference type="EMBL" id="SDJR01000004">
    <property type="protein sequence ID" value="RXR26215.1"/>
    <property type="molecule type" value="Genomic_DNA"/>
</dbReference>
<dbReference type="CDD" id="cd01898">
    <property type="entry name" value="Obg"/>
    <property type="match status" value="1"/>
</dbReference>
<dbReference type="SUPFAM" id="SSF82051">
    <property type="entry name" value="Obg GTP-binding protein N-terminal domain"/>
    <property type="match status" value="1"/>
</dbReference>
<keyword evidence="5 9" id="KW-0547">Nucleotide-binding</keyword>
<evidence type="ECO:0000313" key="16">
    <source>
        <dbReference type="Proteomes" id="UP000289805"/>
    </source>
</evidence>
<comment type="similarity">
    <text evidence="2 9">Belongs to the TRAFAC class OBG-HflX-like GTPase superfamily. OBG GTPase family.</text>
</comment>
<dbReference type="GO" id="GO:0000287">
    <property type="term" value="F:magnesium ion binding"/>
    <property type="evidence" value="ECO:0007669"/>
    <property type="project" value="InterPro"/>
</dbReference>
<dbReference type="GO" id="GO:0003924">
    <property type="term" value="F:GTPase activity"/>
    <property type="evidence" value="ECO:0007669"/>
    <property type="project" value="UniProtKB-UniRule"/>
</dbReference>
<keyword evidence="6 9" id="KW-0378">Hydrolase</keyword>
<dbReference type="InterPro" id="IPR027417">
    <property type="entry name" value="P-loop_NTPase"/>
</dbReference>
<accession>A0A4Q1L1Q7</accession>
<keyword evidence="7 9" id="KW-0460">Magnesium</keyword>
<feature type="domain" description="OCT" evidence="12">
    <location>
        <begin position="358"/>
        <end position="444"/>
    </location>
</feature>
<dbReference type="Pfam" id="PF09269">
    <property type="entry name" value="DUF1967"/>
    <property type="match status" value="1"/>
</dbReference>
<feature type="binding site" evidence="9">
    <location>
        <begin position="166"/>
        <end position="173"/>
    </location>
    <ligand>
        <name>GTP</name>
        <dbReference type="ChEBI" id="CHEBI:37565"/>
    </ligand>
</feature>
<dbReference type="SUPFAM" id="SSF102741">
    <property type="entry name" value="Obg GTP-binding protein C-terminal domain"/>
    <property type="match status" value="1"/>
</dbReference>
<dbReference type="NCBIfam" id="TIGR03595">
    <property type="entry name" value="Obg_CgtA_exten"/>
    <property type="match status" value="1"/>
</dbReference>
<dbReference type="NCBIfam" id="NF008955">
    <property type="entry name" value="PRK12297.1"/>
    <property type="match status" value="1"/>
</dbReference>
<dbReference type="PROSITE" id="PS51710">
    <property type="entry name" value="G_OBG"/>
    <property type="match status" value="1"/>
</dbReference>
<comment type="cofactor">
    <cofactor evidence="1 9">
        <name>Mg(2+)</name>
        <dbReference type="ChEBI" id="CHEBI:18420"/>
    </cofactor>
</comment>
<feature type="domain" description="Obg" evidence="13">
    <location>
        <begin position="2"/>
        <end position="159"/>
    </location>
</feature>
<dbReference type="Pfam" id="PF01018">
    <property type="entry name" value="GTP1_OBG"/>
    <property type="match status" value="1"/>
</dbReference>
<feature type="region of interest" description="Disordered" evidence="10">
    <location>
        <begin position="449"/>
        <end position="507"/>
    </location>
</feature>
<evidence type="ECO:0000256" key="5">
    <source>
        <dbReference type="ARBA" id="ARBA00022741"/>
    </source>
</evidence>
<evidence type="ECO:0000259" key="12">
    <source>
        <dbReference type="PROSITE" id="PS51881"/>
    </source>
</evidence>
<dbReference type="InterPro" id="IPR014100">
    <property type="entry name" value="GTP-bd_Obg/CgtA"/>
</dbReference>
<evidence type="ECO:0000256" key="9">
    <source>
        <dbReference type="HAMAP-Rule" id="MF_01454"/>
    </source>
</evidence>
<keyword evidence="3 9" id="KW-0963">Cytoplasm</keyword>
<evidence type="ECO:0000313" key="15">
    <source>
        <dbReference type="EMBL" id="RXR36717.1"/>
    </source>
</evidence>
<dbReference type="EMBL" id="SDJQ01000001">
    <property type="protein sequence ID" value="RXR36717.1"/>
    <property type="molecule type" value="Genomic_DNA"/>
</dbReference>
<dbReference type="EC" id="3.6.5.-" evidence="9"/>
<reference evidence="16 17" key="1">
    <citation type="submission" date="2019-01" db="EMBL/GenBank/DDBJ databases">
        <title>Oerskovia turbata Genome sequencing and assembly.</title>
        <authorList>
            <person name="Dou T."/>
        </authorList>
    </citation>
    <scope>NUCLEOTIDE SEQUENCE [LARGE SCALE GENOMIC DNA]</scope>
    <source>
        <strain evidence="15 16">JCM12123</strain>
        <strain evidence="14 17">JCM3160</strain>
    </source>
</reference>
<dbReference type="HAMAP" id="MF_01454">
    <property type="entry name" value="GTPase_Obg"/>
    <property type="match status" value="1"/>
</dbReference>
<dbReference type="NCBIfam" id="TIGR02729">
    <property type="entry name" value="Obg_CgtA"/>
    <property type="match status" value="1"/>
</dbReference>
<dbReference type="PROSITE" id="PS51881">
    <property type="entry name" value="OCT"/>
    <property type="match status" value="1"/>
</dbReference>
<comment type="caution">
    <text evidence="15">The sequence shown here is derived from an EMBL/GenBank/DDBJ whole genome shotgun (WGS) entry which is preliminary data.</text>
</comment>
<dbReference type="Proteomes" id="UP000289805">
    <property type="component" value="Unassembled WGS sequence"/>
</dbReference>
<dbReference type="GO" id="GO:0042254">
    <property type="term" value="P:ribosome biogenesis"/>
    <property type="evidence" value="ECO:0007669"/>
    <property type="project" value="UniProtKB-UniRule"/>
</dbReference>
<feature type="binding site" evidence="9">
    <location>
        <begin position="212"/>
        <end position="215"/>
    </location>
    <ligand>
        <name>GTP</name>
        <dbReference type="ChEBI" id="CHEBI:37565"/>
    </ligand>
</feature>
<comment type="subcellular location">
    <subcellularLocation>
        <location evidence="9">Cytoplasm</location>
    </subcellularLocation>
</comment>
<comment type="function">
    <text evidence="9">An essential GTPase which binds GTP, GDP and possibly (p)ppGpp with moderate affinity, with high nucleotide exchange rates and a fairly low GTP hydrolysis rate. Plays a role in control of the cell cycle, stress response, ribosome biogenesis and in those bacteria that undergo differentiation, in morphogenesis control.</text>
</comment>
<dbReference type="InterPro" id="IPR036346">
    <property type="entry name" value="GTP-bd_prot_GTP1/OBG_C_sf"/>
</dbReference>
<gene>
    <name evidence="15" type="primary">obgE</name>
    <name evidence="9" type="synonym">obg</name>
    <name evidence="14" type="ORF">EQW73_07685</name>
    <name evidence="15" type="ORF">EQW78_00740</name>
</gene>
<evidence type="ECO:0000259" key="11">
    <source>
        <dbReference type="PROSITE" id="PS51710"/>
    </source>
</evidence>
<evidence type="ECO:0000256" key="1">
    <source>
        <dbReference type="ARBA" id="ARBA00001946"/>
    </source>
</evidence>
<evidence type="ECO:0000313" key="17">
    <source>
        <dbReference type="Proteomes" id="UP000290517"/>
    </source>
</evidence>
<dbReference type="FunFam" id="2.70.210.12:FF:000001">
    <property type="entry name" value="GTPase Obg"/>
    <property type="match status" value="1"/>
</dbReference>
<dbReference type="OrthoDB" id="9807318at2"/>
<evidence type="ECO:0000256" key="7">
    <source>
        <dbReference type="ARBA" id="ARBA00022842"/>
    </source>
</evidence>
<keyword evidence="17" id="KW-1185">Reference proteome</keyword>
<feature type="binding site" evidence="9">
    <location>
        <begin position="292"/>
        <end position="295"/>
    </location>
    <ligand>
        <name>GTP</name>
        <dbReference type="ChEBI" id="CHEBI:37565"/>
    </ligand>
</feature>
<dbReference type="PROSITE" id="PS51883">
    <property type="entry name" value="OBG"/>
    <property type="match status" value="1"/>
</dbReference>
<dbReference type="InterPro" id="IPR015349">
    <property type="entry name" value="OCT_dom"/>
</dbReference>
<evidence type="ECO:0000256" key="6">
    <source>
        <dbReference type="ARBA" id="ARBA00022801"/>
    </source>
</evidence>
<dbReference type="InterPro" id="IPR045086">
    <property type="entry name" value="OBG_GTPase"/>
</dbReference>
<evidence type="ECO:0000256" key="10">
    <source>
        <dbReference type="SAM" id="MobiDB-lite"/>
    </source>
</evidence>
<evidence type="ECO:0000256" key="8">
    <source>
        <dbReference type="ARBA" id="ARBA00023134"/>
    </source>
</evidence>
<dbReference type="PRINTS" id="PR00326">
    <property type="entry name" value="GTP1OBG"/>
</dbReference>
<dbReference type="PANTHER" id="PTHR11702">
    <property type="entry name" value="DEVELOPMENTALLY REGULATED GTP-BINDING PROTEIN-RELATED"/>
    <property type="match status" value="1"/>
</dbReference>
<organism evidence="15 16">
    <name type="scientific">Oerskovia turbata</name>
    <dbReference type="NCBI Taxonomy" id="1713"/>
    <lineage>
        <taxon>Bacteria</taxon>
        <taxon>Bacillati</taxon>
        <taxon>Actinomycetota</taxon>
        <taxon>Actinomycetes</taxon>
        <taxon>Micrococcales</taxon>
        <taxon>Cellulomonadaceae</taxon>
        <taxon>Oerskovia</taxon>
    </lineage>
</organism>
<dbReference type="STRING" id="1713.GCA_000718325_02055"/>
<dbReference type="InterPro" id="IPR006073">
    <property type="entry name" value="GTP-bd"/>
</dbReference>
<dbReference type="Gene3D" id="2.70.210.12">
    <property type="entry name" value="GTP1/OBG domain"/>
    <property type="match status" value="1"/>
</dbReference>
<dbReference type="InterPro" id="IPR031167">
    <property type="entry name" value="G_OBG"/>
</dbReference>
<dbReference type="Gene3D" id="3.30.300.350">
    <property type="entry name" value="GTP-binding protein OBG, C-terminal domain"/>
    <property type="match status" value="1"/>
</dbReference>
<dbReference type="GO" id="GO:0005737">
    <property type="term" value="C:cytoplasm"/>
    <property type="evidence" value="ECO:0007669"/>
    <property type="project" value="UniProtKB-SubCell"/>
</dbReference>
<dbReference type="Pfam" id="PF01926">
    <property type="entry name" value="MMR_HSR1"/>
    <property type="match status" value="1"/>
</dbReference>
<name>A0A4Q1L1Q7_9CELL</name>
<dbReference type="SUPFAM" id="SSF52540">
    <property type="entry name" value="P-loop containing nucleoside triphosphate hydrolases"/>
    <property type="match status" value="1"/>
</dbReference>
<comment type="subunit">
    <text evidence="9">Monomer.</text>
</comment>
<feature type="binding site" evidence="9">
    <location>
        <position position="193"/>
    </location>
    <ligand>
        <name>Mg(2+)</name>
        <dbReference type="ChEBI" id="CHEBI:18420"/>
    </ligand>
</feature>